<dbReference type="EMBL" id="LR792041">
    <property type="protein sequence ID" value="CAB3267903.1"/>
    <property type="molecule type" value="mRNA"/>
</dbReference>
<dbReference type="InterPro" id="IPR001594">
    <property type="entry name" value="Palmitoyltrfase_DHHC"/>
</dbReference>
<dbReference type="Pfam" id="PF01529">
    <property type="entry name" value="DHHC"/>
    <property type="match status" value="1"/>
</dbReference>
<feature type="transmembrane region" description="Helical" evidence="7">
    <location>
        <begin position="26"/>
        <end position="47"/>
    </location>
</feature>
<sequence>MVRSDQKQDSWDPAAMTMSVGRFCGLFARWIPCIFIILIVLWSYYAYVVELCVYTVESVAEKVLYLLFFHIVFGMFAWSYWQTIFTDPQLPSDIYKMPESVKENLVAASHEDQRQEVLKEFAKNLPIETRTPGGGVRYCPVTYYVKPDRCHYCSVVGQCVLKMDHYCPWVNNCVGYSNYKFFVLFLFYGLVYCLYISATVLQYFILFWKNELGNTSSRFHILFLFFAAIMFAFSLAGLFGYHIYLVVNNWTTLESFRTPVFRYGPDKRGFHLGYKRNIEQVFGEKTSLWFIPVFSSLGDGQTYPVRLIQSDPEQGNTQSSQGNGMTFPQRHKPDDVNGLLSSDEPVWRDEAGLDNQAQRVDTNDTNFSTVHE</sequence>
<feature type="compositionally biased region" description="Polar residues" evidence="8">
    <location>
        <begin position="355"/>
        <end position="372"/>
    </location>
</feature>
<evidence type="ECO:0000256" key="7">
    <source>
        <dbReference type="RuleBase" id="RU079119"/>
    </source>
</evidence>
<keyword evidence="4 7" id="KW-1133">Transmembrane helix</keyword>
<dbReference type="AlphaFoldDB" id="A0A6F9DY07"/>
<evidence type="ECO:0000256" key="1">
    <source>
        <dbReference type="ARBA" id="ARBA00004141"/>
    </source>
</evidence>
<keyword evidence="3 7" id="KW-0812">Transmembrane</keyword>
<keyword evidence="2 7" id="KW-0808">Transferase</keyword>
<evidence type="ECO:0000256" key="4">
    <source>
        <dbReference type="ARBA" id="ARBA00022989"/>
    </source>
</evidence>
<comment type="catalytic activity">
    <reaction evidence="7">
        <text>L-cysteinyl-[protein] + hexadecanoyl-CoA = S-hexadecanoyl-L-cysteinyl-[protein] + CoA</text>
        <dbReference type="Rhea" id="RHEA:36683"/>
        <dbReference type="Rhea" id="RHEA-COMP:10131"/>
        <dbReference type="Rhea" id="RHEA-COMP:11032"/>
        <dbReference type="ChEBI" id="CHEBI:29950"/>
        <dbReference type="ChEBI" id="CHEBI:57287"/>
        <dbReference type="ChEBI" id="CHEBI:57379"/>
        <dbReference type="ChEBI" id="CHEBI:74151"/>
        <dbReference type="EC" id="2.3.1.225"/>
    </reaction>
</comment>
<comment type="similarity">
    <text evidence="7">Belongs to the DHHC palmitoyltransferase family.</text>
</comment>
<gene>
    <name evidence="10" type="primary">Zdhhc24-002</name>
</gene>
<evidence type="ECO:0000259" key="9">
    <source>
        <dbReference type="Pfam" id="PF01529"/>
    </source>
</evidence>
<evidence type="ECO:0000256" key="5">
    <source>
        <dbReference type="ARBA" id="ARBA00023136"/>
    </source>
</evidence>
<evidence type="ECO:0000256" key="3">
    <source>
        <dbReference type="ARBA" id="ARBA00022692"/>
    </source>
</evidence>
<dbReference type="PANTHER" id="PTHR12246">
    <property type="entry name" value="PALMITOYLTRANSFERASE ZDHHC16"/>
    <property type="match status" value="1"/>
</dbReference>
<organism evidence="10">
    <name type="scientific">Phallusia mammillata</name>
    <dbReference type="NCBI Taxonomy" id="59560"/>
    <lineage>
        <taxon>Eukaryota</taxon>
        <taxon>Metazoa</taxon>
        <taxon>Chordata</taxon>
        <taxon>Tunicata</taxon>
        <taxon>Ascidiacea</taxon>
        <taxon>Phlebobranchia</taxon>
        <taxon>Ascidiidae</taxon>
        <taxon>Phallusia</taxon>
    </lineage>
</organism>
<accession>A0A6F9DY07</accession>
<feature type="transmembrane region" description="Helical" evidence="7">
    <location>
        <begin position="181"/>
        <end position="208"/>
    </location>
</feature>
<comment type="domain">
    <text evidence="7">The DHHC domain is required for palmitoyltransferase activity.</text>
</comment>
<dbReference type="GO" id="GO:0019706">
    <property type="term" value="F:protein-cysteine S-palmitoyltransferase activity"/>
    <property type="evidence" value="ECO:0007669"/>
    <property type="project" value="UniProtKB-EC"/>
</dbReference>
<name>A0A6F9DY07_9ASCI</name>
<feature type="domain" description="Palmitoyltransferase DHHC" evidence="9">
    <location>
        <begin position="137"/>
        <end position="256"/>
    </location>
</feature>
<keyword evidence="5 7" id="KW-0472">Membrane</keyword>
<keyword evidence="6 7" id="KW-0012">Acyltransferase</keyword>
<evidence type="ECO:0000256" key="2">
    <source>
        <dbReference type="ARBA" id="ARBA00022679"/>
    </source>
</evidence>
<proteinExistence type="evidence at transcript level"/>
<evidence type="ECO:0000313" key="10">
    <source>
        <dbReference type="EMBL" id="CAB3267903.1"/>
    </source>
</evidence>
<reference evidence="10" key="1">
    <citation type="submission" date="2020-04" db="EMBL/GenBank/DDBJ databases">
        <authorList>
            <person name="Neveu A P."/>
        </authorList>
    </citation>
    <scope>NUCLEOTIDE SEQUENCE</scope>
    <source>
        <tissue evidence="10">Whole embryo</tissue>
    </source>
</reference>
<protein>
    <recommendedName>
        <fullName evidence="7">Palmitoyltransferase</fullName>
        <ecNumber evidence="7">2.3.1.225</ecNumber>
    </recommendedName>
</protein>
<feature type="compositionally biased region" description="Polar residues" evidence="8">
    <location>
        <begin position="311"/>
        <end position="326"/>
    </location>
</feature>
<comment type="subcellular location">
    <subcellularLocation>
        <location evidence="1">Membrane</location>
        <topology evidence="1">Multi-pass membrane protein</topology>
    </subcellularLocation>
</comment>
<feature type="region of interest" description="Disordered" evidence="8">
    <location>
        <begin position="311"/>
        <end position="372"/>
    </location>
</feature>
<evidence type="ECO:0000256" key="8">
    <source>
        <dbReference type="SAM" id="MobiDB-lite"/>
    </source>
</evidence>
<evidence type="ECO:0000256" key="6">
    <source>
        <dbReference type="ARBA" id="ARBA00023315"/>
    </source>
</evidence>
<dbReference type="GO" id="GO:0016020">
    <property type="term" value="C:membrane"/>
    <property type="evidence" value="ECO:0007669"/>
    <property type="project" value="UniProtKB-SubCell"/>
</dbReference>
<dbReference type="InterPro" id="IPR039859">
    <property type="entry name" value="PFA4/ZDH16/20/ERF2-like"/>
</dbReference>
<feature type="transmembrane region" description="Helical" evidence="7">
    <location>
        <begin position="63"/>
        <end position="81"/>
    </location>
</feature>
<dbReference type="EC" id="2.3.1.225" evidence="7"/>
<feature type="transmembrane region" description="Helical" evidence="7">
    <location>
        <begin position="220"/>
        <end position="247"/>
    </location>
</feature>
<dbReference type="PROSITE" id="PS50216">
    <property type="entry name" value="DHHC"/>
    <property type="match status" value="1"/>
</dbReference>